<dbReference type="AlphaFoldDB" id="A0A0L0F561"/>
<dbReference type="Proteomes" id="UP000054560">
    <property type="component" value="Unassembled WGS sequence"/>
</dbReference>
<protein>
    <submittedName>
        <fullName evidence="2">Uncharacterized protein</fullName>
    </submittedName>
</protein>
<proteinExistence type="predicted"/>
<feature type="non-terminal residue" evidence="2">
    <location>
        <position position="1"/>
    </location>
</feature>
<evidence type="ECO:0000256" key="1">
    <source>
        <dbReference type="SAM" id="MobiDB-lite"/>
    </source>
</evidence>
<gene>
    <name evidence="2" type="ORF">SARC_15738</name>
</gene>
<evidence type="ECO:0000313" key="2">
    <source>
        <dbReference type="EMBL" id="KNC71721.1"/>
    </source>
</evidence>
<evidence type="ECO:0000313" key="3">
    <source>
        <dbReference type="Proteomes" id="UP000054560"/>
    </source>
</evidence>
<feature type="region of interest" description="Disordered" evidence="1">
    <location>
        <begin position="53"/>
        <end position="73"/>
    </location>
</feature>
<dbReference type="EMBL" id="KQ248236">
    <property type="protein sequence ID" value="KNC71721.1"/>
    <property type="molecule type" value="Genomic_DNA"/>
</dbReference>
<dbReference type="RefSeq" id="XP_014145623.1">
    <property type="nucleotide sequence ID" value="XM_014290148.1"/>
</dbReference>
<accession>A0A0L0F561</accession>
<organism evidence="2 3">
    <name type="scientific">Sphaeroforma arctica JP610</name>
    <dbReference type="NCBI Taxonomy" id="667725"/>
    <lineage>
        <taxon>Eukaryota</taxon>
        <taxon>Ichthyosporea</taxon>
        <taxon>Ichthyophonida</taxon>
        <taxon>Sphaeroforma</taxon>
    </lineage>
</organism>
<reference evidence="2 3" key="1">
    <citation type="submission" date="2011-02" db="EMBL/GenBank/DDBJ databases">
        <title>The Genome Sequence of Sphaeroforma arctica JP610.</title>
        <authorList>
            <consortium name="The Broad Institute Genome Sequencing Platform"/>
            <person name="Russ C."/>
            <person name="Cuomo C."/>
            <person name="Young S.K."/>
            <person name="Zeng Q."/>
            <person name="Gargeya S."/>
            <person name="Alvarado L."/>
            <person name="Berlin A."/>
            <person name="Chapman S.B."/>
            <person name="Chen Z."/>
            <person name="Freedman E."/>
            <person name="Gellesch M."/>
            <person name="Goldberg J."/>
            <person name="Griggs A."/>
            <person name="Gujja S."/>
            <person name="Heilman E."/>
            <person name="Heiman D."/>
            <person name="Howarth C."/>
            <person name="Mehta T."/>
            <person name="Neiman D."/>
            <person name="Pearson M."/>
            <person name="Roberts A."/>
            <person name="Saif S."/>
            <person name="Shea T."/>
            <person name="Shenoy N."/>
            <person name="Sisk P."/>
            <person name="Stolte C."/>
            <person name="Sykes S."/>
            <person name="White J."/>
            <person name="Yandava C."/>
            <person name="Burger G."/>
            <person name="Gray M.W."/>
            <person name="Holland P.W.H."/>
            <person name="King N."/>
            <person name="Lang F.B.F."/>
            <person name="Roger A.J."/>
            <person name="Ruiz-Trillo I."/>
            <person name="Haas B."/>
            <person name="Nusbaum C."/>
            <person name="Birren B."/>
        </authorList>
    </citation>
    <scope>NUCLEOTIDE SEQUENCE [LARGE SCALE GENOMIC DNA]</scope>
    <source>
        <strain evidence="2 3">JP610</strain>
    </source>
</reference>
<keyword evidence="3" id="KW-1185">Reference proteome</keyword>
<sequence>VLMCGTPVCDNGVVSIDCYGQSLYARVQIGTGKPIPVGTENLVCGGKTGSQCTETRQSHSHGDQHQTAQKQPVSVLHPSAHALSGVSIGMGDEDCVPTASWIGVDTEIVMIQTTDVRAPSQVLQVSRPNCDVQYITSELYTRLGYSHQTLSDLAQLANASISQANTSHCLLLSGPSGIF</sequence>
<dbReference type="GeneID" id="25916242"/>
<name>A0A0L0F561_9EUKA</name>